<comment type="similarity">
    <text evidence="2 4">Belongs to the class-III pyridoxal-phosphate-dependent aminotransferase family.</text>
</comment>
<dbReference type="EC" id="2.6.1.13" evidence="4"/>
<dbReference type="Proteomes" id="UP000289340">
    <property type="component" value="Chromosome 17"/>
</dbReference>
<dbReference type="GO" id="GO:0010121">
    <property type="term" value="P:L-arginine catabolic process to proline via ornithine"/>
    <property type="evidence" value="ECO:0007669"/>
    <property type="project" value="TreeGrafter"/>
</dbReference>
<proteinExistence type="inferred from homology"/>
<protein>
    <recommendedName>
        <fullName evidence="4">Ornithine aminotransferase</fullName>
        <ecNumber evidence="4">2.6.1.13</ecNumber>
    </recommendedName>
</protein>
<comment type="pathway">
    <text evidence="4">Amino-acid biosynthesis; L-proline biosynthesis; L-glutamate 5-semialdehyde from L-ornithine: step 1/1.</text>
</comment>
<dbReference type="GO" id="GO:0005737">
    <property type="term" value="C:cytoplasm"/>
    <property type="evidence" value="ECO:0007669"/>
    <property type="project" value="TreeGrafter"/>
</dbReference>
<keyword evidence="4 5" id="KW-0032">Aminotransferase</keyword>
<dbReference type="InterPro" id="IPR015424">
    <property type="entry name" value="PyrdxlP-dep_Trfase"/>
</dbReference>
<dbReference type="InterPro" id="IPR050103">
    <property type="entry name" value="Class-III_PLP-dep_AT"/>
</dbReference>
<gene>
    <name evidence="5" type="ORF">D0Y65_046262</name>
</gene>
<comment type="cofactor">
    <cofactor evidence="1 4">
        <name>pyridoxal 5'-phosphate</name>
        <dbReference type="ChEBI" id="CHEBI:597326"/>
    </cofactor>
</comment>
<reference evidence="5 6" key="1">
    <citation type="submission" date="2018-09" db="EMBL/GenBank/DDBJ databases">
        <title>A high-quality reference genome of wild soybean provides a powerful tool to mine soybean genomes.</title>
        <authorList>
            <person name="Xie M."/>
            <person name="Chung C.Y.L."/>
            <person name="Li M.-W."/>
            <person name="Wong F.-L."/>
            <person name="Chan T.-F."/>
            <person name="Lam H.-M."/>
        </authorList>
    </citation>
    <scope>NUCLEOTIDE SEQUENCE [LARGE SCALE GENOMIC DNA]</scope>
    <source>
        <strain evidence="6">cv. W05</strain>
        <tissue evidence="5">Hypocotyl of etiolated seedlings</tissue>
    </source>
</reference>
<dbReference type="GO" id="GO:0019544">
    <property type="term" value="P:L-arginine catabolic process to L-glutamate"/>
    <property type="evidence" value="ECO:0007669"/>
    <property type="project" value="TreeGrafter"/>
</dbReference>
<dbReference type="GO" id="GO:0042802">
    <property type="term" value="F:identical protein binding"/>
    <property type="evidence" value="ECO:0007669"/>
    <property type="project" value="TreeGrafter"/>
</dbReference>
<dbReference type="InterPro" id="IPR005814">
    <property type="entry name" value="Aminotrans_3"/>
</dbReference>
<dbReference type="Pfam" id="PF00202">
    <property type="entry name" value="Aminotran_3"/>
    <property type="match status" value="2"/>
</dbReference>
<comment type="catalytic activity">
    <reaction evidence="4">
        <text>a 2-oxocarboxylate + L-ornithine = L-glutamate 5-semialdehyde + an L-alpha-amino acid</text>
        <dbReference type="Rhea" id="RHEA:13877"/>
        <dbReference type="ChEBI" id="CHEBI:35179"/>
        <dbReference type="ChEBI" id="CHEBI:46911"/>
        <dbReference type="ChEBI" id="CHEBI:58066"/>
        <dbReference type="ChEBI" id="CHEBI:59869"/>
        <dbReference type="EC" id="2.6.1.13"/>
    </reaction>
</comment>
<dbReference type="AlphaFoldDB" id="A0A445G8I2"/>
<dbReference type="GO" id="GO:0030170">
    <property type="term" value="F:pyridoxal phosphate binding"/>
    <property type="evidence" value="ECO:0007669"/>
    <property type="project" value="InterPro"/>
</dbReference>
<accession>A0A445G8I2</accession>
<name>A0A445G8I2_GLYSO</name>
<dbReference type="SUPFAM" id="SSF53383">
    <property type="entry name" value="PLP-dependent transferases"/>
    <property type="match status" value="1"/>
</dbReference>
<sequence>LSRIISIFKINQQKMLACEWEEVRPDIVILGKALGGGVIPVSAVLADKDVMLCIQPGQHGRSAQMGEELVGQLLKIQQQYPDYVKEVRGRGLFIGVEFNSKNLFPVSGCELCKKLKYRGVLAKPTHDTIIRFTPPLCIRRENLHYHPRLY</sequence>
<keyword evidence="6" id="KW-1185">Reference proteome</keyword>
<dbReference type="FunFam" id="3.90.1150.10:FF:000152">
    <property type="entry name" value="Ornithine aminotransferase"/>
    <property type="match status" value="1"/>
</dbReference>
<comment type="caution">
    <text evidence="5">The sequence shown here is derived from an EMBL/GenBank/DDBJ whole genome shotgun (WGS) entry which is preliminary data.</text>
</comment>
<evidence type="ECO:0000313" key="5">
    <source>
        <dbReference type="EMBL" id="RZB57505.1"/>
    </source>
</evidence>
<organism evidence="5 6">
    <name type="scientific">Glycine soja</name>
    <name type="common">Wild soybean</name>
    <dbReference type="NCBI Taxonomy" id="3848"/>
    <lineage>
        <taxon>Eukaryota</taxon>
        <taxon>Viridiplantae</taxon>
        <taxon>Streptophyta</taxon>
        <taxon>Embryophyta</taxon>
        <taxon>Tracheophyta</taxon>
        <taxon>Spermatophyta</taxon>
        <taxon>Magnoliopsida</taxon>
        <taxon>eudicotyledons</taxon>
        <taxon>Gunneridae</taxon>
        <taxon>Pentapetalae</taxon>
        <taxon>rosids</taxon>
        <taxon>fabids</taxon>
        <taxon>Fabales</taxon>
        <taxon>Fabaceae</taxon>
        <taxon>Papilionoideae</taxon>
        <taxon>50 kb inversion clade</taxon>
        <taxon>NPAAA clade</taxon>
        <taxon>indigoferoid/millettioid clade</taxon>
        <taxon>Phaseoleae</taxon>
        <taxon>Glycine</taxon>
        <taxon>Glycine subgen. Soja</taxon>
    </lineage>
</organism>
<keyword evidence="4 5" id="KW-0808">Transferase</keyword>
<dbReference type="PANTHER" id="PTHR11986:SF18">
    <property type="entry name" value="ORNITHINE AMINOTRANSFERASE, MITOCHONDRIAL"/>
    <property type="match status" value="1"/>
</dbReference>
<dbReference type="InterPro" id="IPR015421">
    <property type="entry name" value="PyrdxlP-dep_Trfase_major"/>
</dbReference>
<dbReference type="InterPro" id="IPR015422">
    <property type="entry name" value="PyrdxlP-dep_Trfase_small"/>
</dbReference>
<evidence type="ECO:0000313" key="6">
    <source>
        <dbReference type="Proteomes" id="UP000289340"/>
    </source>
</evidence>
<dbReference type="Gene3D" id="3.90.1150.10">
    <property type="entry name" value="Aspartate Aminotransferase, domain 1"/>
    <property type="match status" value="1"/>
</dbReference>
<evidence type="ECO:0000256" key="1">
    <source>
        <dbReference type="ARBA" id="ARBA00001933"/>
    </source>
</evidence>
<feature type="non-terminal residue" evidence="5">
    <location>
        <position position="1"/>
    </location>
</feature>
<dbReference type="EMBL" id="QZWG01000017">
    <property type="protein sequence ID" value="RZB57505.1"/>
    <property type="molecule type" value="Genomic_DNA"/>
</dbReference>
<keyword evidence="3 4" id="KW-0663">Pyridoxal phosphate</keyword>
<dbReference type="Gene3D" id="3.40.640.10">
    <property type="entry name" value="Type I PLP-dependent aspartate aminotransferase-like (Major domain)"/>
    <property type="match status" value="1"/>
</dbReference>
<dbReference type="GO" id="GO:0004587">
    <property type="term" value="F:ornithine aminotransferase activity"/>
    <property type="evidence" value="ECO:0007669"/>
    <property type="project" value="UniProtKB-EC"/>
</dbReference>
<evidence type="ECO:0000256" key="4">
    <source>
        <dbReference type="RuleBase" id="RU365036"/>
    </source>
</evidence>
<dbReference type="PANTHER" id="PTHR11986">
    <property type="entry name" value="AMINOTRANSFERASE CLASS III"/>
    <property type="match status" value="1"/>
</dbReference>
<evidence type="ECO:0000256" key="3">
    <source>
        <dbReference type="ARBA" id="ARBA00022898"/>
    </source>
</evidence>
<evidence type="ECO:0000256" key="2">
    <source>
        <dbReference type="ARBA" id="ARBA00008954"/>
    </source>
</evidence>
<dbReference type="GO" id="GO:0055129">
    <property type="term" value="P:L-proline biosynthetic process"/>
    <property type="evidence" value="ECO:0007669"/>
    <property type="project" value="UniProtKB-UniPathway"/>
</dbReference>
<dbReference type="UniPathway" id="UPA00098">
    <property type="reaction ID" value="UER00358"/>
</dbReference>